<evidence type="ECO:0000256" key="2">
    <source>
        <dbReference type="ARBA" id="ARBA00022679"/>
    </source>
</evidence>
<keyword evidence="6" id="KW-1185">Reference proteome</keyword>
<dbReference type="PANTHER" id="PTHR24045">
    <property type="match status" value="1"/>
</dbReference>
<name>A0ABQ8XF29_9EUKA</name>
<protein>
    <recommendedName>
        <fullName evidence="4">Stealth protein CR2 conserved region 2 domain-containing protein</fullName>
    </recommendedName>
</protein>
<organism evidence="5 6">
    <name type="scientific">Anaeramoeba flamelloides</name>
    <dbReference type="NCBI Taxonomy" id="1746091"/>
    <lineage>
        <taxon>Eukaryota</taxon>
        <taxon>Metamonada</taxon>
        <taxon>Anaeramoebidae</taxon>
        <taxon>Anaeramoeba</taxon>
    </lineage>
</organism>
<evidence type="ECO:0000259" key="4">
    <source>
        <dbReference type="Pfam" id="PF11380"/>
    </source>
</evidence>
<feature type="domain" description="Stealth protein CR2 conserved region 2" evidence="4">
    <location>
        <begin position="162"/>
        <end position="268"/>
    </location>
</feature>
<dbReference type="PANTHER" id="PTHR24045:SF0">
    <property type="entry name" value="N-ACETYLGLUCOSAMINE-1-PHOSPHOTRANSFERASE SUBUNITS ALPHA_BETA"/>
    <property type="match status" value="1"/>
</dbReference>
<dbReference type="Pfam" id="PF11380">
    <property type="entry name" value="Stealth_CR2"/>
    <property type="match status" value="1"/>
</dbReference>
<proteinExistence type="inferred from homology"/>
<keyword evidence="3" id="KW-0175">Coiled coil</keyword>
<reference evidence="5" key="1">
    <citation type="submission" date="2022-08" db="EMBL/GenBank/DDBJ databases">
        <title>Novel sulfate-reducing endosymbionts in the free-living metamonad Anaeramoeba.</title>
        <authorList>
            <person name="Jerlstrom-Hultqvist J."/>
            <person name="Cepicka I."/>
            <person name="Gallot-Lavallee L."/>
            <person name="Salas-Leiva D."/>
            <person name="Curtis B.A."/>
            <person name="Zahonova K."/>
            <person name="Pipaliya S."/>
            <person name="Dacks J."/>
            <person name="Roger A.J."/>
        </authorList>
    </citation>
    <scope>NUCLEOTIDE SEQUENCE</scope>
    <source>
        <strain evidence="5">Schooner1</strain>
    </source>
</reference>
<dbReference type="EMBL" id="JAOAOG010000303">
    <property type="protein sequence ID" value="KAJ6231114.1"/>
    <property type="molecule type" value="Genomic_DNA"/>
</dbReference>
<dbReference type="InterPro" id="IPR021520">
    <property type="entry name" value="Stealth_CR2"/>
</dbReference>
<comment type="similarity">
    <text evidence="1">Belongs to the stealth family.</text>
</comment>
<evidence type="ECO:0000256" key="1">
    <source>
        <dbReference type="ARBA" id="ARBA00007583"/>
    </source>
</evidence>
<evidence type="ECO:0000256" key="3">
    <source>
        <dbReference type="SAM" id="Coils"/>
    </source>
</evidence>
<dbReference type="Proteomes" id="UP001150062">
    <property type="component" value="Unassembled WGS sequence"/>
</dbReference>
<gene>
    <name evidence="5" type="ORF">M0813_06214</name>
</gene>
<keyword evidence="2" id="KW-0808">Transferase</keyword>
<comment type="caution">
    <text evidence="5">The sequence shown here is derived from an EMBL/GenBank/DDBJ whole genome shotgun (WGS) entry which is preliminary data.</text>
</comment>
<evidence type="ECO:0000313" key="5">
    <source>
        <dbReference type="EMBL" id="KAJ6231114.1"/>
    </source>
</evidence>
<accession>A0ABQ8XF29</accession>
<feature type="coiled-coil region" evidence="3">
    <location>
        <begin position="61"/>
        <end position="130"/>
    </location>
</feature>
<sequence length="436" mass="52726">MGNFTKNNKTIVAITLFVLFVIFFSMGDTFQKQRNHSKTELFNSSDVEKRSQRIKSKEFELQKTEFAIEKLEFAIERKKKKNEDLDLENEKDRLEYERTKIEIEKLELEREQATKEKKTQEEDLAKEKRDYNIIKEIVTDEGKIDVVYTWAGIIKTLNTRNRYNYELQFSLRSVHKYLPWANNIYILMNPDKDYPYWIKEHEPGKIVVYDRCKLIDNPDHCPTGNNFAVFAGIHKIEGLTNKFLLFDDDMFINQPLKPDYFFTRKGLPRVFQKRKRMKIYKNNTEFTDIKRPTHKFALYTHIPSPMRRDFIVKFHQDYPEYEALVQSHYKRRYKALSEEFAMIYYEYFLENNWLRHEKFSKGKFYQIPGKHRPDITKQFNRIYNDLTTKNINSFNCNDNFSTDLETYNNQKKVLLDFYMKLYPETPDYEIPNPVTE</sequence>
<dbReference type="InterPro" id="IPR047141">
    <property type="entry name" value="Stealth"/>
</dbReference>
<evidence type="ECO:0000313" key="6">
    <source>
        <dbReference type="Proteomes" id="UP001150062"/>
    </source>
</evidence>